<comment type="similarity">
    <text evidence="2">Belongs to the cytochrome P450 family.</text>
</comment>
<dbReference type="PANTHER" id="PTHR46696">
    <property type="entry name" value="P450, PUTATIVE (EUROFUNG)-RELATED"/>
    <property type="match status" value="1"/>
</dbReference>
<dbReference type="Gene3D" id="1.20.140.10">
    <property type="entry name" value="Butyryl-CoA Dehydrogenase, subunit A, domain 3"/>
    <property type="match status" value="1"/>
</dbReference>
<evidence type="ECO:0000259" key="3">
    <source>
        <dbReference type="Pfam" id="PF22924"/>
    </source>
</evidence>
<sequence>MSDPLLKLLQTALFGPEKRHRLSLREYMDLNIDRMRAIIGSGLMTNDMWLGQSRQSEFRLMLERAAYIGAWDYSLIACIVDHFIAGDAFFAHGSQHQIAKYHKEICQLQAVYGFGCTEIASGSDVGNLQTTITHDPHNHCLILNSPTAQSCKFWIGNTLHAAVVVMVLGRLIVKGVDEGLHWFRVRIREEENGPLLPGVRITTCDPKGGIHANQVAGIRFCKMKLPMDALMQRYARFSAQGDFSSDIPPKERSKSAMQTFIQERLFLIAAARGGASMCVYLTYRFGSHRLLKDNEGSQPLLTKALFRQRLYVEQLKVLALEMLERAVLSRLEGSWHQAASRTELHILAAIVKSVGTWLGLEVMRACRELCGSQGFHHRNQIVTLCIDHEISSTFAGDNNVLCCQVAKAAISRPRFACENIAQRIESLIVDQCRSTGGFSHRQAVALTYARALDLIIDEGERHPLVSSETLRDIVHVFSSKLYQWGLTAAGDELERNACEDQLRVMNNLLKPPPELVSAPIDSADYVKCFTKPLYDNEPDFSNRNTIRNPYRAYAWLREHQPVYWCEHLQAWFLTRYRDVIAAQADSRRFSSNRMQQLIDARVPENKRTHLTEFIKLASRWMYSQDGAVHKASRQLLGNAFTPRSIESLRKIIQDITDRELSRLHGQTDLKTALFDRIPALILASLYGLEDDEALKLRRWTRDIVMFLGGSQDADQGPDQALEGVKEMYAFFAELIEQRRRQPRDDLVSRVLESGRNSAASLDEVLAQIVFILVAGYTTSADQLCLGLLHLLKHPQQLEALLADPTLIGSFIEEMLRFDPAGSLSHRVLMEDVTIDNVTMKKGDLVYLIRASANRDPEQFPAPDKFDIHRARNEHLTFGKGEHFCMGTSLFRLEAEIVFISLLKRFPDLHLIARRPATWCNSNLQFRGLKTLPVDLGTGV</sequence>
<reference evidence="4 5" key="1">
    <citation type="journal article" date="2022" name="Int. J. Syst. Evol. Microbiol.">
        <title>Pseudomonas fitomaticsae sp. nov., isolated at Marimurtra Botanical Garden in Blanes, Catalonia, Spain.</title>
        <authorList>
            <person name="Atanasov K.E."/>
            <person name="Galbis D.M."/>
            <person name="Cornado D."/>
            <person name="Serpico A."/>
            <person name="Sanchez G."/>
            <person name="Bosch M."/>
            <person name="Ferrer A."/>
            <person name="Altabella T."/>
        </authorList>
    </citation>
    <scope>NUCLEOTIDE SEQUENCE [LARGE SCALE GENOMIC DNA]</scope>
    <source>
        <strain evidence="4 5">FIT81</strain>
    </source>
</reference>
<accession>A0ABY3PU93</accession>
<gene>
    <name evidence="4" type="ORF">KJY40_15590</name>
</gene>
<protein>
    <submittedName>
        <fullName evidence="4">Cytochrome P450</fullName>
    </submittedName>
</protein>
<name>A0ABY3PU93_9PSED</name>
<dbReference type="InterPro" id="IPR001128">
    <property type="entry name" value="Cyt_P450"/>
</dbReference>
<evidence type="ECO:0000313" key="4">
    <source>
        <dbReference type="EMBL" id="UFP97496.1"/>
    </source>
</evidence>
<dbReference type="SUPFAM" id="SSF47203">
    <property type="entry name" value="Acyl-CoA dehydrogenase C-terminal domain-like"/>
    <property type="match status" value="1"/>
</dbReference>
<dbReference type="RefSeq" id="WP_230731027.1">
    <property type="nucleotide sequence ID" value="NZ_CP075567.1"/>
</dbReference>
<evidence type="ECO:0000313" key="5">
    <source>
        <dbReference type="Proteomes" id="UP001162907"/>
    </source>
</evidence>
<keyword evidence="5" id="KW-1185">Reference proteome</keyword>
<dbReference type="PROSITE" id="PS00086">
    <property type="entry name" value="CYTOCHROME_P450"/>
    <property type="match status" value="1"/>
</dbReference>
<dbReference type="InterPro" id="IPR036396">
    <property type="entry name" value="Cyt_P450_sf"/>
</dbReference>
<dbReference type="InterPro" id="IPR002397">
    <property type="entry name" value="Cyt_P450_B"/>
</dbReference>
<dbReference type="InterPro" id="IPR017972">
    <property type="entry name" value="Cyt_P450_CS"/>
</dbReference>
<dbReference type="InterPro" id="IPR055060">
    <property type="entry name" value="ACOX_C_alpha1"/>
</dbReference>
<comment type="cofactor">
    <cofactor evidence="1">
        <name>heme</name>
        <dbReference type="ChEBI" id="CHEBI:30413"/>
    </cofactor>
</comment>
<dbReference type="Gene3D" id="2.40.110.10">
    <property type="entry name" value="Butyryl-CoA Dehydrogenase, subunit A, domain 2"/>
    <property type="match status" value="1"/>
</dbReference>
<dbReference type="Pfam" id="PF00067">
    <property type="entry name" value="p450"/>
    <property type="match status" value="1"/>
</dbReference>
<dbReference type="InterPro" id="IPR046373">
    <property type="entry name" value="Acyl-CoA_Oxase/DH_mid-dom_sf"/>
</dbReference>
<dbReference type="SUPFAM" id="SSF48264">
    <property type="entry name" value="Cytochrome P450"/>
    <property type="match status" value="1"/>
</dbReference>
<dbReference type="EMBL" id="CP075567">
    <property type="protein sequence ID" value="UFP97496.1"/>
    <property type="molecule type" value="Genomic_DNA"/>
</dbReference>
<dbReference type="Pfam" id="PF22924">
    <property type="entry name" value="ACOX_C_alpha1"/>
    <property type="match status" value="1"/>
</dbReference>
<dbReference type="InterPro" id="IPR009100">
    <property type="entry name" value="AcylCoA_DH/oxidase_NM_dom_sf"/>
</dbReference>
<dbReference type="SUPFAM" id="SSF56645">
    <property type="entry name" value="Acyl-CoA dehydrogenase NM domain-like"/>
    <property type="match status" value="1"/>
</dbReference>
<dbReference type="Proteomes" id="UP001162907">
    <property type="component" value="Chromosome"/>
</dbReference>
<organism evidence="4 5">
    <name type="scientific">Pseudomonas fitomaticsae</name>
    <dbReference type="NCBI Taxonomy" id="2837969"/>
    <lineage>
        <taxon>Bacteria</taxon>
        <taxon>Pseudomonadati</taxon>
        <taxon>Pseudomonadota</taxon>
        <taxon>Gammaproteobacteria</taxon>
        <taxon>Pseudomonadales</taxon>
        <taxon>Pseudomonadaceae</taxon>
        <taxon>Pseudomonas</taxon>
    </lineage>
</organism>
<dbReference type="PANTHER" id="PTHR46696:SF1">
    <property type="entry name" value="CYTOCHROME P450 YJIB-RELATED"/>
    <property type="match status" value="1"/>
</dbReference>
<proteinExistence type="inferred from homology"/>
<dbReference type="InterPro" id="IPR036250">
    <property type="entry name" value="AcylCo_DH-like_C"/>
</dbReference>
<dbReference type="PRINTS" id="PR00359">
    <property type="entry name" value="BP450"/>
</dbReference>
<dbReference type="Gene3D" id="1.10.630.10">
    <property type="entry name" value="Cytochrome P450"/>
    <property type="match status" value="1"/>
</dbReference>
<evidence type="ECO:0000256" key="2">
    <source>
        <dbReference type="ARBA" id="ARBA00010617"/>
    </source>
</evidence>
<feature type="domain" description="Acyl-CoA oxidase C-alpha1" evidence="3">
    <location>
        <begin position="328"/>
        <end position="409"/>
    </location>
</feature>
<evidence type="ECO:0000256" key="1">
    <source>
        <dbReference type="ARBA" id="ARBA00001971"/>
    </source>
</evidence>